<dbReference type="GO" id="GO:0030170">
    <property type="term" value="F:pyridoxal phosphate binding"/>
    <property type="evidence" value="ECO:0007669"/>
    <property type="project" value="UniProtKB-UniRule"/>
</dbReference>
<feature type="modified residue" description="N6-(pyridoxal phosphate)lysine" evidence="2 3">
    <location>
        <position position="44"/>
    </location>
</feature>
<dbReference type="CDD" id="cd00635">
    <property type="entry name" value="PLPDE_III_YBL036c_like"/>
    <property type="match status" value="1"/>
</dbReference>
<dbReference type="InterPro" id="IPR029066">
    <property type="entry name" value="PLP-binding_barrel"/>
</dbReference>
<evidence type="ECO:0000313" key="8">
    <source>
        <dbReference type="Proteomes" id="UP000516404"/>
    </source>
</evidence>
<accession>A0A7H2BBQ5</accession>
<keyword evidence="8" id="KW-1185">Reference proteome</keyword>
<comment type="similarity">
    <text evidence="2 4">Belongs to the pyridoxal phosphate-binding protein YggS/PROSC family.</text>
</comment>
<dbReference type="GeneID" id="96624083"/>
<proteinExistence type="inferred from homology"/>
<keyword evidence="5" id="KW-0175">Coiled coil</keyword>
<dbReference type="PIRSF" id="PIRSF004848">
    <property type="entry name" value="YBL036c_PLPDEIII"/>
    <property type="match status" value="1"/>
</dbReference>
<dbReference type="Proteomes" id="UP000516404">
    <property type="component" value="Chromosome"/>
</dbReference>
<gene>
    <name evidence="7" type="ORF">IDM49_07510</name>
</gene>
<dbReference type="NCBIfam" id="TIGR00044">
    <property type="entry name" value="YggS family pyridoxal phosphate-dependent enzyme"/>
    <property type="match status" value="1"/>
</dbReference>
<feature type="coiled-coil region" evidence="5">
    <location>
        <begin position="5"/>
        <end position="32"/>
    </location>
</feature>
<dbReference type="InterPro" id="IPR011078">
    <property type="entry name" value="PyrdxlP_homeostasis"/>
</dbReference>
<reference evidence="7 8" key="1">
    <citation type="submission" date="2020-09" db="EMBL/GenBank/DDBJ databases">
        <title>Investigation of environmental microbes.</title>
        <authorList>
            <person name="Ou Y."/>
            <person name="Kang Q."/>
        </authorList>
    </citation>
    <scope>NUCLEOTIDE SEQUENCE [LARGE SCALE GENOMIC DNA]</scope>
    <source>
        <strain evidence="7 8">KJZ-14</strain>
    </source>
</reference>
<dbReference type="PANTHER" id="PTHR10146">
    <property type="entry name" value="PROLINE SYNTHETASE CO-TRANSCRIBED BACTERIAL HOMOLOG PROTEIN"/>
    <property type="match status" value="1"/>
</dbReference>
<dbReference type="AlphaFoldDB" id="A0A7H2BBQ5"/>
<evidence type="ECO:0000259" key="6">
    <source>
        <dbReference type="Pfam" id="PF01168"/>
    </source>
</evidence>
<dbReference type="HAMAP" id="MF_02087">
    <property type="entry name" value="PLP_homeostasis"/>
    <property type="match status" value="1"/>
</dbReference>
<dbReference type="SUPFAM" id="SSF51419">
    <property type="entry name" value="PLP-binding barrel"/>
    <property type="match status" value="1"/>
</dbReference>
<dbReference type="EMBL" id="CP061539">
    <property type="protein sequence ID" value="QNV37101.1"/>
    <property type="molecule type" value="Genomic_DNA"/>
</dbReference>
<evidence type="ECO:0000313" key="7">
    <source>
        <dbReference type="EMBL" id="QNV37101.1"/>
    </source>
</evidence>
<evidence type="ECO:0000256" key="4">
    <source>
        <dbReference type="RuleBase" id="RU004514"/>
    </source>
</evidence>
<dbReference type="Pfam" id="PF01168">
    <property type="entry name" value="Ala_racemase_N"/>
    <property type="match status" value="1"/>
</dbReference>
<evidence type="ECO:0000256" key="5">
    <source>
        <dbReference type="SAM" id="Coils"/>
    </source>
</evidence>
<protein>
    <recommendedName>
        <fullName evidence="2">Pyridoxal phosphate homeostasis protein</fullName>
        <shortName evidence="2">PLP homeostasis protein</shortName>
    </recommendedName>
</protein>
<organism evidence="7 8">
    <name type="scientific">Rothia terrae</name>
    <dbReference type="NCBI Taxonomy" id="396015"/>
    <lineage>
        <taxon>Bacteria</taxon>
        <taxon>Bacillati</taxon>
        <taxon>Actinomycetota</taxon>
        <taxon>Actinomycetes</taxon>
        <taxon>Micrococcales</taxon>
        <taxon>Micrococcaceae</taxon>
        <taxon>Rothia</taxon>
    </lineage>
</organism>
<comment type="function">
    <text evidence="2">Pyridoxal 5'-phosphate (PLP)-binding protein, which is involved in PLP homeostasis.</text>
</comment>
<sequence>MNERVEELRARLEKVQDAIAEASTDYSAVRNETSRDVELMVVTKFFPASDVKKLYSIGVRHVGENRDQEASVKARDLDSLTLNNESPLRWSFIGQLQTNKAKSVVRYATDVHSVDRPSLAKALAKAYTNQLNRYEAEEDSAPLAHSLGGLKCFVQVSLDEDAAATAGQAAEGKRGGSDADAALEIAQLLEELPGLSCAGVMGVPPLGGDPDQAFERLYGISSRLREQFPHADQISAGMSGDMESAIRWGSTIVRVGSQIMGPRPLVQ</sequence>
<dbReference type="InterPro" id="IPR001608">
    <property type="entry name" value="Ala_racemase_N"/>
</dbReference>
<dbReference type="RefSeq" id="WP_190724055.1">
    <property type="nucleotide sequence ID" value="NZ_CP061539.1"/>
</dbReference>
<evidence type="ECO:0000256" key="1">
    <source>
        <dbReference type="ARBA" id="ARBA00022898"/>
    </source>
</evidence>
<dbReference type="KEGG" id="rter:IDM49_07510"/>
<comment type="cofactor">
    <cofactor evidence="3">
        <name>pyridoxal 5'-phosphate</name>
        <dbReference type="ChEBI" id="CHEBI:597326"/>
    </cofactor>
</comment>
<keyword evidence="1 2" id="KW-0663">Pyridoxal phosphate</keyword>
<evidence type="ECO:0000256" key="2">
    <source>
        <dbReference type="HAMAP-Rule" id="MF_02087"/>
    </source>
</evidence>
<dbReference type="Gene3D" id="3.20.20.10">
    <property type="entry name" value="Alanine racemase"/>
    <property type="match status" value="1"/>
</dbReference>
<dbReference type="PANTHER" id="PTHR10146:SF14">
    <property type="entry name" value="PYRIDOXAL PHOSPHATE HOMEOSTASIS PROTEIN"/>
    <property type="match status" value="1"/>
</dbReference>
<feature type="domain" description="Alanine racemase N-terminal" evidence="6">
    <location>
        <begin position="27"/>
        <end position="264"/>
    </location>
</feature>
<name>A0A7H2BBQ5_9MICC</name>
<evidence type="ECO:0000256" key="3">
    <source>
        <dbReference type="PIRSR" id="PIRSR004848-1"/>
    </source>
</evidence>